<keyword evidence="2" id="KW-1185">Reference proteome</keyword>
<dbReference type="Proteomes" id="UP001234178">
    <property type="component" value="Unassembled WGS sequence"/>
</dbReference>
<gene>
    <name evidence="1" type="ORF">OUZ56_004721</name>
</gene>
<comment type="caution">
    <text evidence="1">The sequence shown here is derived from an EMBL/GenBank/DDBJ whole genome shotgun (WGS) entry which is preliminary data.</text>
</comment>
<accession>A0ABQ9YQN2</accession>
<name>A0ABQ9YQN2_9CRUS</name>
<evidence type="ECO:0000313" key="2">
    <source>
        <dbReference type="Proteomes" id="UP001234178"/>
    </source>
</evidence>
<evidence type="ECO:0000313" key="1">
    <source>
        <dbReference type="EMBL" id="KAK4002928.1"/>
    </source>
</evidence>
<proteinExistence type="predicted"/>
<organism evidence="1 2">
    <name type="scientific">Daphnia magna</name>
    <dbReference type="NCBI Taxonomy" id="35525"/>
    <lineage>
        <taxon>Eukaryota</taxon>
        <taxon>Metazoa</taxon>
        <taxon>Ecdysozoa</taxon>
        <taxon>Arthropoda</taxon>
        <taxon>Crustacea</taxon>
        <taxon>Branchiopoda</taxon>
        <taxon>Diplostraca</taxon>
        <taxon>Cladocera</taxon>
        <taxon>Anomopoda</taxon>
        <taxon>Daphniidae</taxon>
        <taxon>Daphnia</taxon>
    </lineage>
</organism>
<sequence length="66" mass="7643">MKPTLDNEERVPKRMNRIKCYVLGQSLDNIKVVAYYMLITSLPGCNQNRSNSFPDTITKSKQCLNY</sequence>
<dbReference type="EMBL" id="JAOYFB010000001">
    <property type="protein sequence ID" value="KAK4002928.1"/>
    <property type="molecule type" value="Genomic_DNA"/>
</dbReference>
<reference evidence="1 2" key="1">
    <citation type="journal article" date="2023" name="Nucleic Acids Res.">
        <title>The hologenome of Daphnia magna reveals possible DNA methylation and microbiome-mediated evolution of the host genome.</title>
        <authorList>
            <person name="Chaturvedi A."/>
            <person name="Li X."/>
            <person name="Dhandapani V."/>
            <person name="Marshall H."/>
            <person name="Kissane S."/>
            <person name="Cuenca-Cambronero M."/>
            <person name="Asole G."/>
            <person name="Calvet F."/>
            <person name="Ruiz-Romero M."/>
            <person name="Marangio P."/>
            <person name="Guigo R."/>
            <person name="Rago D."/>
            <person name="Mirbahai L."/>
            <person name="Eastwood N."/>
            <person name="Colbourne J.K."/>
            <person name="Zhou J."/>
            <person name="Mallon E."/>
            <person name="Orsini L."/>
        </authorList>
    </citation>
    <scope>NUCLEOTIDE SEQUENCE [LARGE SCALE GENOMIC DNA]</scope>
    <source>
        <strain evidence="1">LRV0_1</strain>
    </source>
</reference>
<protein>
    <submittedName>
        <fullName evidence="1">Uncharacterized protein</fullName>
    </submittedName>
</protein>